<evidence type="ECO:0000259" key="1">
    <source>
        <dbReference type="Pfam" id="PF04230"/>
    </source>
</evidence>
<protein>
    <submittedName>
        <fullName evidence="2">Polysaccharide pyruvyl transferase family protein</fullName>
    </submittedName>
</protein>
<feature type="domain" description="Polysaccharide pyruvyl transferase" evidence="1">
    <location>
        <begin position="13"/>
        <end position="220"/>
    </location>
</feature>
<accession>A0A4T2GH16</accession>
<evidence type="ECO:0000313" key="3">
    <source>
        <dbReference type="Proteomes" id="UP000305165"/>
    </source>
</evidence>
<organism evidence="2 3">
    <name type="scientific">Streptococcus suis</name>
    <dbReference type="NCBI Taxonomy" id="1307"/>
    <lineage>
        <taxon>Bacteria</taxon>
        <taxon>Bacillati</taxon>
        <taxon>Bacillota</taxon>
        <taxon>Bacilli</taxon>
        <taxon>Lactobacillales</taxon>
        <taxon>Streptococcaceae</taxon>
        <taxon>Streptococcus</taxon>
    </lineage>
</organism>
<reference evidence="2 3" key="1">
    <citation type="submission" date="2019-04" db="EMBL/GenBank/DDBJ databases">
        <title>Genome analysis of Streptococcus suis strain WUSS424.</title>
        <authorList>
            <person name="Chen H."/>
            <person name="Gao X."/>
            <person name="Wu Z."/>
        </authorList>
    </citation>
    <scope>NUCLEOTIDE SEQUENCE [LARGE SCALE GENOMIC DNA]</scope>
    <source>
        <strain evidence="2 3">WUSS424</strain>
    </source>
</reference>
<proteinExistence type="predicted"/>
<dbReference type="AlphaFoldDB" id="A0A4T2GH16"/>
<evidence type="ECO:0000313" key="2">
    <source>
        <dbReference type="EMBL" id="TIH98108.1"/>
    </source>
</evidence>
<gene>
    <name evidence="2" type="ORF">FAJ39_09945</name>
</gene>
<dbReference type="Proteomes" id="UP000305165">
    <property type="component" value="Unassembled WGS sequence"/>
</dbReference>
<sequence length="319" mass="36639">MTKYALFSYTTGNIGDEIQSVATSRFLPRIDYFINRDYMNEFQAETDEEIKIIMNGWYSHRPENFPPKQSYLHPLLISMYVDEDSKSLFSSPENRAFFTKYGPVGARSIDTQSYFEDLGVESYLSHCMTLTIQSEPGVKKQDIVLAIDLPNAVYDKLSRESVYPVIRMSADINHQYMSPSQRMKVAQYYLYLYQSARFVVTTRLHGTLPCLALGTPVLNIQEQGFEEGRFAGLRELANHMTVEEFLAGACDVNQPLPNPQKHLDIRKELEERCQAFTGFKSEAGYLNGQEVTDFLMDPELVQAIVTGLWSAYQYYGIYR</sequence>
<dbReference type="InterPro" id="IPR007345">
    <property type="entry name" value="Polysacch_pyruvyl_Trfase"/>
</dbReference>
<keyword evidence="2" id="KW-0808">Transferase</keyword>
<dbReference type="OrthoDB" id="5672604at2"/>
<dbReference type="GO" id="GO:0016740">
    <property type="term" value="F:transferase activity"/>
    <property type="evidence" value="ECO:0007669"/>
    <property type="project" value="UniProtKB-KW"/>
</dbReference>
<name>A0A4T2GH16_STRSU</name>
<dbReference type="Pfam" id="PF04230">
    <property type="entry name" value="PS_pyruv_trans"/>
    <property type="match status" value="1"/>
</dbReference>
<dbReference type="EMBL" id="SSXO01000007">
    <property type="protein sequence ID" value="TIH98108.1"/>
    <property type="molecule type" value="Genomic_DNA"/>
</dbReference>
<comment type="caution">
    <text evidence="2">The sequence shown here is derived from an EMBL/GenBank/DDBJ whole genome shotgun (WGS) entry which is preliminary data.</text>
</comment>